<evidence type="ECO:0000256" key="3">
    <source>
        <dbReference type="ARBA" id="ARBA00012494"/>
    </source>
</evidence>
<evidence type="ECO:0000256" key="15">
    <source>
        <dbReference type="ARBA" id="ARBA00022844"/>
    </source>
</evidence>
<evidence type="ECO:0000256" key="18">
    <source>
        <dbReference type="ARBA" id="ARBA00023200"/>
    </source>
</evidence>
<evidence type="ECO:0000256" key="10">
    <source>
        <dbReference type="ARBA" id="ARBA00022691"/>
    </source>
</evidence>
<keyword evidence="10" id="KW-0949">S-adenosyl-L-methionine</keyword>
<keyword evidence="16" id="KW-0693">Viral RNA replication</keyword>
<feature type="domain" description="Mononegavirus-type SAM-dependent 2'-O-MTase" evidence="30">
    <location>
        <begin position="1611"/>
        <end position="1808"/>
    </location>
</feature>
<dbReference type="EC" id="2.7.7.48" evidence="3"/>
<reference evidence="31 32" key="1">
    <citation type="journal article" date="2014" name="Virol Rep">
        <title>Genomic characterisation of Almpiwar virus, Harrison Dam virus and Walkabout Creek virus; three novel rhabdoviruses from northern Australia.</title>
        <authorList>
            <person name="McAllister J."/>
            <person name="Gauci P.J."/>
            <person name="Mitchell I.R."/>
            <person name="Boyle D.B."/>
            <person name="Bulach D.M."/>
            <person name="Weir R.P."/>
            <person name="Melville L.F."/>
            <person name="Davis S.S."/>
            <person name="Gubala A.J."/>
        </authorList>
    </citation>
    <scope>NUCLEOTIDE SEQUENCE [LARGE SCALE GENOMIC DNA]</scope>
    <source>
        <strain evidence="31">CS75</strain>
    </source>
</reference>
<dbReference type="GO" id="GO:0044423">
    <property type="term" value="C:virion component"/>
    <property type="evidence" value="ECO:0007669"/>
    <property type="project" value="UniProtKB-KW"/>
</dbReference>
<keyword evidence="19" id="KW-0511">Multifunctional enzyme</keyword>
<feature type="domain" description="RdRp catalytic" evidence="29">
    <location>
        <begin position="581"/>
        <end position="766"/>
    </location>
</feature>
<dbReference type="InterPro" id="IPR048397">
    <property type="entry name" value="Methyltrans_Mon_CD"/>
</dbReference>
<keyword evidence="17" id="KW-0506">mRNA capping</keyword>
<evidence type="ECO:0000256" key="8">
    <source>
        <dbReference type="ARBA" id="ARBA00022664"/>
    </source>
</evidence>
<evidence type="ECO:0000256" key="12">
    <source>
        <dbReference type="ARBA" id="ARBA00022741"/>
    </source>
</evidence>
<evidence type="ECO:0000313" key="32">
    <source>
        <dbReference type="Proteomes" id="UP000502550"/>
    </source>
</evidence>
<comment type="subcellular location">
    <subcellularLocation>
        <location evidence="1">Host cytoplasm</location>
    </subcellularLocation>
    <subcellularLocation>
        <location evidence="2">Virion</location>
    </subcellularLocation>
</comment>
<dbReference type="NCBIfam" id="TIGR04198">
    <property type="entry name" value="paramyx_RNAcap"/>
    <property type="match status" value="1"/>
</dbReference>
<evidence type="ECO:0000259" key="30">
    <source>
        <dbReference type="PROSITE" id="PS51590"/>
    </source>
</evidence>
<dbReference type="InterPro" id="IPR026890">
    <property type="entry name" value="Mononeg_mRNAcap"/>
</dbReference>
<comment type="catalytic activity">
    <reaction evidence="27">
        <text>a 5'-end (5'-triphosphoguanosine)-adenylyl-adenylyl-cytidylyl-adenosine in mRNA + 2 S-adenosyl-L-methionine = a 5'-end (N(7)-methyl 5'-triphosphoguanosine)-(2'-O-methyladenylyl)-adenylyl-cytidylyl-adenosine in mRNA + 2 S-adenosyl-L-homocysteine + H(+)</text>
        <dbReference type="Rhea" id="RHEA:65376"/>
        <dbReference type="Rhea" id="RHEA-COMP:16797"/>
        <dbReference type="Rhea" id="RHEA-COMP:16798"/>
        <dbReference type="ChEBI" id="CHEBI:15378"/>
        <dbReference type="ChEBI" id="CHEBI:57856"/>
        <dbReference type="ChEBI" id="CHEBI:59789"/>
        <dbReference type="ChEBI" id="CHEBI:156483"/>
        <dbReference type="ChEBI" id="CHEBI:156484"/>
        <dbReference type="EC" id="2.1.1.375"/>
    </reaction>
</comment>
<evidence type="ECO:0000256" key="16">
    <source>
        <dbReference type="ARBA" id="ARBA00022953"/>
    </source>
</evidence>
<comment type="catalytic activity">
    <reaction evidence="26">
        <text>a 5'-end (5'-triphosphoguanosine)-adenylyl-adenylyl-cytidylyl-adenosine in mRNA + S-adenosyl-L-methionine = a 5'-end (5'-triphosphoguanosine)-(2'-O-methyladenylyl)-adenylyl-cytidylyl-adenosine in mRNA + S-adenosyl-L-homocysteine + H(+)</text>
        <dbReference type="Rhea" id="RHEA:65380"/>
        <dbReference type="Rhea" id="RHEA-COMP:16797"/>
        <dbReference type="Rhea" id="RHEA-COMP:16801"/>
        <dbReference type="ChEBI" id="CHEBI:15378"/>
        <dbReference type="ChEBI" id="CHEBI:57856"/>
        <dbReference type="ChEBI" id="CHEBI:59789"/>
        <dbReference type="ChEBI" id="CHEBI:156482"/>
        <dbReference type="ChEBI" id="CHEBI:156484"/>
    </reaction>
</comment>
<comment type="catalytic activity">
    <reaction evidence="28">
        <text>GTP + H2O = GDP + phosphate + H(+)</text>
        <dbReference type="Rhea" id="RHEA:19669"/>
        <dbReference type="ChEBI" id="CHEBI:15377"/>
        <dbReference type="ChEBI" id="CHEBI:15378"/>
        <dbReference type="ChEBI" id="CHEBI:37565"/>
        <dbReference type="ChEBI" id="CHEBI:43474"/>
        <dbReference type="ChEBI" id="CHEBI:58189"/>
    </reaction>
</comment>
<keyword evidence="18" id="KW-1035">Host cytoplasm</keyword>
<protein>
    <recommendedName>
        <fullName evidence="5">RNA-directed RNA polymerase L</fullName>
        <ecNumber evidence="22">2.1.1.375</ecNumber>
        <ecNumber evidence="3">2.7.7.48</ecNumber>
        <ecNumber evidence="4">2.7.7.88</ecNumber>
    </recommendedName>
    <alternativeName>
        <fullName evidence="23">Large structural protein</fullName>
    </alternativeName>
    <alternativeName>
        <fullName evidence="25">Replicase</fullName>
    </alternativeName>
    <alternativeName>
        <fullName evidence="24">Transcriptase</fullName>
    </alternativeName>
</protein>
<dbReference type="Proteomes" id="UP000502550">
    <property type="component" value="Segment"/>
</dbReference>
<evidence type="ECO:0000256" key="11">
    <source>
        <dbReference type="ARBA" id="ARBA00022695"/>
    </source>
</evidence>
<dbReference type="PROSITE" id="PS50526">
    <property type="entry name" value="RDRP_SSRNA_NEG_NONSEG"/>
    <property type="match status" value="1"/>
</dbReference>
<keyword evidence="6 31" id="KW-0696">RNA-directed RNA polymerase</keyword>
<accession>A0A0A0V1H9</accession>
<evidence type="ECO:0000256" key="20">
    <source>
        <dbReference type="ARBA" id="ARBA00024494"/>
    </source>
</evidence>
<evidence type="ECO:0000256" key="19">
    <source>
        <dbReference type="ARBA" id="ARBA00023268"/>
    </source>
</evidence>
<comment type="catalytic activity">
    <reaction evidence="20">
        <text>a 5'-end triphospho-adenylyl-adenylyl-cytidylyl-adenosine in mRNA + GDP + H(+) = a 5'-end (5'-triphosphoguanosine)-adenylyl-adenylyl-cytidylyl-adenosine in mRNA + diphosphate</text>
        <dbReference type="Rhea" id="RHEA:65436"/>
        <dbReference type="Rhea" id="RHEA-COMP:16797"/>
        <dbReference type="Rhea" id="RHEA-COMP:16799"/>
        <dbReference type="ChEBI" id="CHEBI:15378"/>
        <dbReference type="ChEBI" id="CHEBI:33019"/>
        <dbReference type="ChEBI" id="CHEBI:58189"/>
        <dbReference type="ChEBI" id="CHEBI:156484"/>
        <dbReference type="ChEBI" id="CHEBI:156503"/>
        <dbReference type="EC" id="2.7.7.88"/>
    </reaction>
</comment>
<evidence type="ECO:0000256" key="22">
    <source>
        <dbReference type="ARBA" id="ARBA00026099"/>
    </source>
</evidence>
<evidence type="ECO:0000256" key="5">
    <source>
        <dbReference type="ARBA" id="ARBA00018602"/>
    </source>
</evidence>
<dbReference type="Pfam" id="PF00946">
    <property type="entry name" value="Mononeg_RNA_pol"/>
    <property type="match status" value="1"/>
</dbReference>
<dbReference type="GO" id="GO:0030430">
    <property type="term" value="C:host cell cytoplasm"/>
    <property type="evidence" value="ECO:0007669"/>
    <property type="project" value="UniProtKB-SubCell"/>
</dbReference>
<dbReference type="EMBL" id="KJ432573">
    <property type="protein sequence ID" value="AIW61115.1"/>
    <property type="molecule type" value="Viral_cRNA"/>
</dbReference>
<dbReference type="EC" id="2.7.7.88" evidence="4"/>
<dbReference type="GO" id="GO:0005524">
    <property type="term" value="F:ATP binding"/>
    <property type="evidence" value="ECO:0007669"/>
    <property type="project" value="UniProtKB-KW"/>
</dbReference>
<keyword evidence="32" id="KW-1185">Reference proteome</keyword>
<evidence type="ECO:0000256" key="9">
    <source>
        <dbReference type="ARBA" id="ARBA00022679"/>
    </source>
</evidence>
<evidence type="ECO:0000256" key="6">
    <source>
        <dbReference type="ARBA" id="ARBA00022484"/>
    </source>
</evidence>
<dbReference type="Pfam" id="PF14318">
    <property type="entry name" value="Mononeg_mRNAcap"/>
    <property type="match status" value="1"/>
</dbReference>
<dbReference type="GO" id="GO:0004482">
    <property type="term" value="F:mRNA 5'-cap (guanine-N7-)-methyltransferase activity"/>
    <property type="evidence" value="ECO:0007669"/>
    <property type="project" value="InterPro"/>
</dbReference>
<dbReference type="GO" id="GO:0016787">
    <property type="term" value="F:hydrolase activity"/>
    <property type="evidence" value="ECO:0007669"/>
    <property type="project" value="UniProtKB-KW"/>
</dbReference>
<keyword evidence="14" id="KW-0067">ATP-binding</keyword>
<evidence type="ECO:0000256" key="24">
    <source>
        <dbReference type="ARBA" id="ARBA00030436"/>
    </source>
</evidence>
<dbReference type="InterPro" id="IPR025786">
    <property type="entry name" value="Mononega_L_MeTrfase"/>
</dbReference>
<dbReference type="InterPro" id="IPR029063">
    <property type="entry name" value="SAM-dependent_MTases_sf"/>
</dbReference>
<evidence type="ECO:0000256" key="2">
    <source>
        <dbReference type="ARBA" id="ARBA00004328"/>
    </source>
</evidence>
<keyword evidence="11" id="KW-0548">Nucleotidyltransferase</keyword>
<keyword evidence="7" id="KW-0489">Methyltransferase</keyword>
<dbReference type="Gene3D" id="3.40.50.150">
    <property type="entry name" value="Vaccinia Virus protein VP39"/>
    <property type="match status" value="1"/>
</dbReference>
<evidence type="ECO:0000256" key="1">
    <source>
        <dbReference type="ARBA" id="ARBA00004192"/>
    </source>
</evidence>
<evidence type="ECO:0000259" key="29">
    <source>
        <dbReference type="PROSITE" id="PS50526"/>
    </source>
</evidence>
<evidence type="ECO:0000256" key="26">
    <source>
        <dbReference type="ARBA" id="ARBA00047332"/>
    </source>
</evidence>
<evidence type="ECO:0000256" key="13">
    <source>
        <dbReference type="ARBA" id="ARBA00022801"/>
    </source>
</evidence>
<dbReference type="Pfam" id="PF14314">
    <property type="entry name" value="Methyltrans_Mon_2nd"/>
    <property type="match status" value="1"/>
</dbReference>
<keyword evidence="13" id="KW-0378">Hydrolase</keyword>
<keyword evidence="8" id="KW-0507">mRNA processing</keyword>
<comment type="catalytic activity">
    <reaction evidence="21">
        <text>a 5'-end (5'-triphosphoguanosine)-(2'-O-methyladenylyl)-adenylyl-cytidylyl-adenosine in mRNA + S-adenosyl-L-methionine = a 5'-end (N(7)-methyl 5'-triphosphoguanosine)-(2'-O-methyladenylyl)-adenylyl-cytidylyl-adenosine in mRNA + S-adenosyl-L-homocysteine</text>
        <dbReference type="Rhea" id="RHEA:65440"/>
        <dbReference type="Rhea" id="RHEA-COMP:16798"/>
        <dbReference type="Rhea" id="RHEA-COMP:16801"/>
        <dbReference type="ChEBI" id="CHEBI:57856"/>
        <dbReference type="ChEBI" id="CHEBI:59789"/>
        <dbReference type="ChEBI" id="CHEBI:156482"/>
        <dbReference type="ChEBI" id="CHEBI:156483"/>
    </reaction>
</comment>
<proteinExistence type="predicted"/>
<evidence type="ECO:0000313" key="31">
    <source>
        <dbReference type="EMBL" id="AIW61115.1"/>
    </source>
</evidence>
<keyword evidence="12" id="KW-0547">Nucleotide-binding</keyword>
<evidence type="ECO:0000256" key="25">
    <source>
        <dbReference type="ARBA" id="ARBA00031012"/>
    </source>
</evidence>
<evidence type="ECO:0000256" key="28">
    <source>
        <dbReference type="ARBA" id="ARBA00048548"/>
    </source>
</evidence>
<name>A0A0A0V1H9_9RHAB</name>
<dbReference type="InterPro" id="IPR014023">
    <property type="entry name" value="Mononeg_RNA_pol_cat"/>
</dbReference>
<dbReference type="InterPro" id="IPR039736">
    <property type="entry name" value="L_poly_C"/>
</dbReference>
<evidence type="ECO:0000256" key="17">
    <source>
        <dbReference type="ARBA" id="ARBA00023042"/>
    </source>
</evidence>
<dbReference type="GO" id="GO:0003968">
    <property type="term" value="F:RNA-directed RNA polymerase activity"/>
    <property type="evidence" value="ECO:0007669"/>
    <property type="project" value="UniProtKB-KW"/>
</dbReference>
<dbReference type="Pfam" id="PF21080">
    <property type="entry name" value="Methyltrans_Mon_1st"/>
    <property type="match status" value="1"/>
</dbReference>
<keyword evidence="15" id="KW-0946">Virion</keyword>
<keyword evidence="9" id="KW-0808">Transferase</keyword>
<evidence type="ECO:0000256" key="27">
    <source>
        <dbReference type="ARBA" id="ARBA00047370"/>
    </source>
</evidence>
<dbReference type="EC" id="2.1.1.375" evidence="22"/>
<dbReference type="PROSITE" id="PS51590">
    <property type="entry name" value="SAM_MT_MNV_L"/>
    <property type="match status" value="1"/>
</dbReference>
<sequence length="2074" mass="239456">MEFEYDDDYNLLDLDEESQYSRSRPVETLNLSDYNLNSPLLTNFNERAENFKKGNLRTTENKENDTLLIKSKVALVSHKENHNWFGKKLLEESCSTTWFDKILLKTFKDANETLEIPKTFLRQMNLPCVEKAEKNIKHKIVRSWGQGLIETTILIILLNNRKKRIFDFYVKSLPKTSTPKGLTGFSFPWLGDFFLGDGCILLKTGQLFDKTFLLMIKDVLNSRVCAYLSCLDRIDDSFSQIDLDCVIKMWNLGDLELQRHGNSAYDCFKFIEPIANKDLIENAQKIRPDIRLESEFDNFVLEEIKSFERKGFVFPKAIAELLALNNNLEFKLTVYGSFRQWGHPYINFTEGLEKLHEQVTMPKQIDDDLAQSLASDLAFKVLEKKFQERREWMVEKKLVPQKDPLKEYIDNDLWPPSKVLADYGDNFHKLPLKKCFEIPDFIDPTQIYSDKAHSVTLDELIKDLNENRKGPCQTLRVLDTLIKTEATNWKEFLQEINDHGLEKKWLLIGLKAKERELKIIGRYFALLSWKLREYFVITEYLIKTNFIHLYDGLTMADDLKGVMMKLLSRSDGQGTPDYSSITIANHIDYSKWNNHQRKESNQYVFRVMGQFMGYPKLFERTHEFFEKSLIYYAGDRSLLRPTSRGIEPTTCIKSCWQGQAGGLEGLRQKGWSILNVILLDRISRKRNTRIKLLAQGDNQIICTHFKITASDQESRKMCINEILKQNKNIMDDIKVGANRLGLIINMDETMVSTEFLNYGKVPVYRGNILGLKSKRWARVSSYSNDNLPNLANIMSTVSSTALSISHFSQSICDPIINYNFFGNLARNILEIFDPCLNDMIIVRKNRRTYCVKSLYLDPSIGGVSGMNLNRFLIRNFPDPITESLSFWKIIYDNTKDQFIKNLAAECGNPTVKPGSLDDLQSLLEDPTSINIPRGLSPITLLRNEIKSNMLANVSKIENKIIKDVTIIGQHYEKDLLIFLRSINPIFPKFISQLKAGTVCGIKDSFVSLYENSRTIRRNFKDSMRDDFDRKVVECESKAISKLTKDIVVQSIGWNCSSSKADMLRKISWGDDIVGMTIPHPSELLENPIHMSKCECRDGSKGPYLTTVLNVESDYLECQRGKTIPYLGSATSEGTSIITPWEKESKIPFIKRVMKMRNSINWFVKPDSNLAKSIGNLIQSVTGIEIETQGEDKKRTGSAIHRFSTERQSNGGYNAVSPMVLMRMFSTTDTLGEICEKNWDFMFQSLIIHMQTQLSLPRGYYQSGQYTYHSHVSCQGCLREIEDIFLESKTIYEPPSIVHMVSEWIPDLENQWIERNTREYIKIDLKTISEEELNYQVGQTSGFVYSELMTCGRQNEIASSLFPNSIGQKIIPEHYIQGLIQGIINSATLNCLSRKSLNTLKDPYSSIGSNCVGIITKMANDSQFLTLFRSKNLNHYLLKYPHKIPSSYPLNNLDQTLILRSVMREVLKLRLIEKRKKNMSLILFSDINSHEIEIPMILGNVAFNTLLWNCSNKEKVEKLRRIKNTNIEARDKTKSHEIHLREDIRIFKANQEIRHALKFRDCITKIDETKVPFGSESYGRIFSIKVEFSAQEINTHKIDVPKISNPLISGLRLFQMATGAHYKIRSIIKSFNLKFKWFLSCGDGSGGITSCLLRLEKESEGIFNSLLSYENLALRGSKPSPPSAVSALGSDSSRCLNLETVWEYPSDLRERKTWDYFLYESKKKRSKFDLIVLDMEVTSKEDARKILELFDLYLCSLLKSDGKVIYKTYLDVVINEEYNALKVISEHFTECHVVQTEFTSSNSSEVYIIGSVREKVKISRNISNETVQKIIKSNKVFSSFDDEWARAKIIRSKDMYKGVPQVLMTPVETEIEWLLSVLGVPAGISHSISEMMTHGKHNYVEIKWDLIKIADHFAFETGVYKKNQHMPSDQNCINFVAFLCGAFYSLSLDYDIDQQSKLTWLISNGIYIQFQNVFDEYRNEYRLRWKFSKTGKYINIRAKCAMIGSTIRTLERLRLRLPCNHYKISKFLMTNNLMWTGIPEFWELKEPYKVDRVPIAKIDEGFIPEFNTCDLNYDF</sequence>
<evidence type="ECO:0000256" key="4">
    <source>
        <dbReference type="ARBA" id="ARBA00012582"/>
    </source>
</evidence>
<gene>
    <name evidence="31" type="primary">L</name>
</gene>
<evidence type="ECO:0000256" key="7">
    <source>
        <dbReference type="ARBA" id="ARBA00022603"/>
    </source>
</evidence>
<organism evidence="31 32">
    <name type="scientific">Harrison Dam virus</name>
    <dbReference type="NCBI Taxonomy" id="1569259"/>
    <lineage>
        <taxon>Viruses</taxon>
        <taxon>Riboviria</taxon>
        <taxon>Orthornavirae</taxon>
        <taxon>Negarnaviricota</taxon>
        <taxon>Haploviricotina</taxon>
        <taxon>Monjiviricetes</taxon>
        <taxon>Mononegavirales</taxon>
        <taxon>Rhabdoviridae</taxon>
        <taxon>Alpharhabdovirinae</taxon>
        <taxon>Sunrhavirus</taxon>
        <taxon>Sunrhavirus harrison</taxon>
    </lineage>
</organism>
<evidence type="ECO:0000256" key="23">
    <source>
        <dbReference type="ARBA" id="ARBA00030285"/>
    </source>
</evidence>
<evidence type="ECO:0000256" key="21">
    <source>
        <dbReference type="ARBA" id="ARBA00024499"/>
    </source>
</evidence>
<dbReference type="InterPro" id="IPR039530">
    <property type="entry name" value="L_methyltransferase_rhabdo"/>
</dbReference>
<evidence type="ECO:0000256" key="14">
    <source>
        <dbReference type="ARBA" id="ARBA00022840"/>
    </source>
</evidence>